<dbReference type="GO" id="GO:0008483">
    <property type="term" value="F:transaminase activity"/>
    <property type="evidence" value="ECO:0007669"/>
    <property type="project" value="UniProtKB-KW"/>
</dbReference>
<evidence type="ECO:0000313" key="6">
    <source>
        <dbReference type="EMBL" id="NHC16104.1"/>
    </source>
</evidence>
<dbReference type="InterPro" id="IPR050103">
    <property type="entry name" value="Class-III_PLP-dep_AT"/>
</dbReference>
<evidence type="ECO:0000313" key="7">
    <source>
        <dbReference type="Proteomes" id="UP000800981"/>
    </source>
</evidence>
<keyword evidence="4 5" id="KW-0663">Pyridoxal phosphate</keyword>
<gene>
    <name evidence="6" type="ORF">G9H71_20160</name>
</gene>
<evidence type="ECO:0000256" key="4">
    <source>
        <dbReference type="ARBA" id="ARBA00022898"/>
    </source>
</evidence>
<dbReference type="InterPro" id="IPR015422">
    <property type="entry name" value="PyrdxlP-dep_Trfase_small"/>
</dbReference>
<dbReference type="PROSITE" id="PS00600">
    <property type="entry name" value="AA_TRANSFER_CLASS_3"/>
    <property type="match status" value="1"/>
</dbReference>
<dbReference type="InterPro" id="IPR005814">
    <property type="entry name" value="Aminotrans_3"/>
</dbReference>
<dbReference type="PANTHER" id="PTHR11986:SF79">
    <property type="entry name" value="ACETYLORNITHINE AMINOTRANSFERASE, MITOCHONDRIAL"/>
    <property type="match status" value="1"/>
</dbReference>
<reference evidence="6 7" key="1">
    <citation type="submission" date="2020-03" db="EMBL/GenBank/DDBJ databases">
        <title>Two novel Motilibacter sp.</title>
        <authorList>
            <person name="Liu S."/>
        </authorList>
    </citation>
    <scope>NUCLEOTIDE SEQUENCE [LARGE SCALE GENOMIC DNA]</scope>
    <source>
        <strain evidence="6 7">E257</strain>
    </source>
</reference>
<dbReference type="Gene3D" id="3.90.1150.10">
    <property type="entry name" value="Aspartate Aminotransferase, domain 1"/>
    <property type="match status" value="1"/>
</dbReference>
<comment type="caution">
    <text evidence="6">The sequence shown here is derived from an EMBL/GenBank/DDBJ whole genome shotgun (WGS) entry which is preliminary data.</text>
</comment>
<protein>
    <submittedName>
        <fullName evidence="6">Aspartate aminotransferase family protein</fullName>
    </submittedName>
</protein>
<dbReference type="InterPro" id="IPR015421">
    <property type="entry name" value="PyrdxlP-dep_Trfase_major"/>
</dbReference>
<comment type="similarity">
    <text evidence="5">Belongs to the class-III pyridoxal-phosphate-dependent aminotransferase family.</text>
</comment>
<dbReference type="EMBL" id="JAANNP010000093">
    <property type="protein sequence ID" value="NHC16104.1"/>
    <property type="molecule type" value="Genomic_DNA"/>
</dbReference>
<evidence type="ECO:0000256" key="1">
    <source>
        <dbReference type="ARBA" id="ARBA00001933"/>
    </source>
</evidence>
<dbReference type="SUPFAM" id="SSF53383">
    <property type="entry name" value="PLP-dependent transferases"/>
    <property type="match status" value="1"/>
</dbReference>
<sequence length="405" mass="42148">MSPAQARGQKLLAAGAVEECGSGAEVVLSDGRAVVDFGSYGVGLLGHRHPEVVAAVAGELARMTTSTRVLANPRTAALAERLVGLLAPERLPRVWIGQSGADAVECALKLARVASGRPRMLAVEGAFHGKTLGALSATYWPRYRSGLEQFLAPTTHLDPADPDAAARELARGDVAGLVFEPVQGEGGVRVLDAAVLRRWSEDVRAAGGFVVSDEVQAGLFRAGPASLALQWGLEVDAVLFGKHLGGGVLPLSAAVCSERLYAPLAADAFLHTSTFGGHPLSCAAGLAAIDVTQRLADVTGLPEQMEAALQAVRRRHPDVVTAVRGQGLLWGLEMSSPATAGSALVDLTEQGLLVSPCLGRPEVLRLLPPLVTTPAQLRRAIEALDAALAVAESYVDLPDPQPRKG</sequence>
<evidence type="ECO:0000256" key="5">
    <source>
        <dbReference type="RuleBase" id="RU003560"/>
    </source>
</evidence>
<proteinExistence type="inferred from homology"/>
<keyword evidence="3" id="KW-0808">Transferase</keyword>
<organism evidence="6 7">
    <name type="scientific">Motilibacter deserti</name>
    <dbReference type="NCBI Taxonomy" id="2714956"/>
    <lineage>
        <taxon>Bacteria</taxon>
        <taxon>Bacillati</taxon>
        <taxon>Actinomycetota</taxon>
        <taxon>Actinomycetes</taxon>
        <taxon>Motilibacterales</taxon>
        <taxon>Motilibacteraceae</taxon>
        <taxon>Motilibacter</taxon>
    </lineage>
</organism>
<dbReference type="Gene3D" id="3.40.640.10">
    <property type="entry name" value="Type I PLP-dependent aspartate aminotransferase-like (Major domain)"/>
    <property type="match status" value="1"/>
</dbReference>
<keyword evidence="7" id="KW-1185">Reference proteome</keyword>
<accession>A0ABX0H229</accession>
<evidence type="ECO:0000256" key="2">
    <source>
        <dbReference type="ARBA" id="ARBA00022576"/>
    </source>
</evidence>
<keyword evidence="2 6" id="KW-0032">Aminotransferase</keyword>
<comment type="cofactor">
    <cofactor evidence="1">
        <name>pyridoxal 5'-phosphate</name>
        <dbReference type="ChEBI" id="CHEBI:597326"/>
    </cofactor>
</comment>
<dbReference type="InterPro" id="IPR015424">
    <property type="entry name" value="PyrdxlP-dep_Trfase"/>
</dbReference>
<dbReference type="InterPro" id="IPR049704">
    <property type="entry name" value="Aminotrans_3_PPA_site"/>
</dbReference>
<dbReference type="Pfam" id="PF00202">
    <property type="entry name" value="Aminotran_3"/>
    <property type="match status" value="1"/>
</dbReference>
<evidence type="ECO:0000256" key="3">
    <source>
        <dbReference type="ARBA" id="ARBA00022679"/>
    </source>
</evidence>
<dbReference type="Proteomes" id="UP000800981">
    <property type="component" value="Unassembled WGS sequence"/>
</dbReference>
<dbReference type="PIRSF" id="PIRSF000521">
    <property type="entry name" value="Transaminase_4ab_Lys_Orn"/>
    <property type="match status" value="1"/>
</dbReference>
<name>A0ABX0H229_9ACTN</name>
<dbReference type="PANTHER" id="PTHR11986">
    <property type="entry name" value="AMINOTRANSFERASE CLASS III"/>
    <property type="match status" value="1"/>
</dbReference>
<dbReference type="CDD" id="cd00610">
    <property type="entry name" value="OAT_like"/>
    <property type="match status" value="1"/>
</dbReference>